<comment type="caution">
    <text evidence="4">The sequence shown here is derived from an EMBL/GenBank/DDBJ whole genome shotgun (WGS) entry which is preliminary data.</text>
</comment>
<dbReference type="GO" id="GO:0005975">
    <property type="term" value="P:carbohydrate metabolic process"/>
    <property type="evidence" value="ECO:0007669"/>
    <property type="project" value="InterPro"/>
</dbReference>
<dbReference type="AlphaFoldDB" id="A0A8H5A2X8"/>
<sequence length="322" mass="35105">MAVLAIAIQSMLSAAEPNALQLYQREPSQSDVKYANMVYFVNWGIYERDFQPQDLPASSITHVLYAFMNVQEDGTVFTGDAYADLEKHYEGDSSDEDAANMVLLLQAVRNELDAYASKHAPGYHFQLTIAAPAGSSHYNKLRLADLGRIVDYINLMAYDYAGSWSSVAGHSANLYANTDIPQSTPFNTDDAVKAYLDAGVPSHKLILGMPAYGRSFIGASGMGEPHSGVGLPNKALGSWEAGVWDYKALSKQGLEIMYDEKAQAYYGKYQSGGGICSYDTPETIQKKVSYLKQRGLGGAMFWEASGDGRGQESLVGTSFRSL</sequence>
<organism evidence="4 5">
    <name type="scientific">Fusarium oxysporum</name>
    <name type="common">Fusarium vascular wilt</name>
    <dbReference type="NCBI Taxonomy" id="5507"/>
    <lineage>
        <taxon>Eukaryota</taxon>
        <taxon>Fungi</taxon>
        <taxon>Dikarya</taxon>
        <taxon>Ascomycota</taxon>
        <taxon>Pezizomycotina</taxon>
        <taxon>Sordariomycetes</taxon>
        <taxon>Hypocreomycetidae</taxon>
        <taxon>Hypocreales</taxon>
        <taxon>Nectriaceae</taxon>
        <taxon>Fusarium</taxon>
        <taxon>Fusarium oxysporum species complex</taxon>
    </lineage>
</organism>
<dbReference type="InterPro" id="IPR029070">
    <property type="entry name" value="Chitinase_insertion_sf"/>
</dbReference>
<dbReference type="Gene3D" id="3.10.50.10">
    <property type="match status" value="1"/>
</dbReference>
<dbReference type="InterPro" id="IPR050314">
    <property type="entry name" value="Glycosyl_Hydrlase_18"/>
</dbReference>
<dbReference type="PROSITE" id="PS51910">
    <property type="entry name" value="GH18_2"/>
    <property type="match status" value="1"/>
</dbReference>
<dbReference type="GO" id="GO:0005576">
    <property type="term" value="C:extracellular region"/>
    <property type="evidence" value="ECO:0007669"/>
    <property type="project" value="TreeGrafter"/>
</dbReference>
<accession>A0A8H5A2X8</accession>
<dbReference type="PANTHER" id="PTHR11177:SF317">
    <property type="entry name" value="CHITINASE 12-RELATED"/>
    <property type="match status" value="1"/>
</dbReference>
<gene>
    <name evidence="4" type="ORF">FOXYS1_13752</name>
</gene>
<dbReference type="Pfam" id="PF00704">
    <property type="entry name" value="Glyco_hydro_18"/>
    <property type="match status" value="1"/>
</dbReference>
<evidence type="ECO:0000313" key="4">
    <source>
        <dbReference type="EMBL" id="KAF5255810.1"/>
    </source>
</evidence>
<dbReference type="EMBL" id="JAAFOW010002974">
    <property type="protein sequence ID" value="KAF5255810.1"/>
    <property type="molecule type" value="Genomic_DNA"/>
</dbReference>
<dbReference type="GO" id="GO:0006032">
    <property type="term" value="P:chitin catabolic process"/>
    <property type="evidence" value="ECO:0007669"/>
    <property type="project" value="TreeGrafter"/>
</dbReference>
<evidence type="ECO:0000259" key="3">
    <source>
        <dbReference type="PROSITE" id="PS51910"/>
    </source>
</evidence>
<evidence type="ECO:0000256" key="1">
    <source>
        <dbReference type="ARBA" id="ARBA00008682"/>
    </source>
</evidence>
<dbReference type="SMART" id="SM00636">
    <property type="entry name" value="Glyco_18"/>
    <property type="match status" value="1"/>
</dbReference>
<feature type="non-terminal residue" evidence="4">
    <location>
        <position position="1"/>
    </location>
</feature>
<dbReference type="PANTHER" id="PTHR11177">
    <property type="entry name" value="CHITINASE"/>
    <property type="match status" value="1"/>
</dbReference>
<evidence type="ECO:0000256" key="2">
    <source>
        <dbReference type="ARBA" id="ARBA00012729"/>
    </source>
</evidence>
<proteinExistence type="inferred from homology"/>
<dbReference type="GO" id="GO:0008843">
    <property type="term" value="F:endochitinase activity"/>
    <property type="evidence" value="ECO:0007669"/>
    <property type="project" value="UniProtKB-EC"/>
</dbReference>
<dbReference type="SUPFAM" id="SSF54556">
    <property type="entry name" value="Chitinase insertion domain"/>
    <property type="match status" value="1"/>
</dbReference>
<dbReference type="InterPro" id="IPR017853">
    <property type="entry name" value="GH"/>
</dbReference>
<evidence type="ECO:0000313" key="5">
    <source>
        <dbReference type="Proteomes" id="UP000558688"/>
    </source>
</evidence>
<dbReference type="InterPro" id="IPR011583">
    <property type="entry name" value="Chitinase_II/V-like_cat"/>
</dbReference>
<dbReference type="Proteomes" id="UP000558688">
    <property type="component" value="Unassembled WGS sequence"/>
</dbReference>
<feature type="domain" description="GH18" evidence="3">
    <location>
        <begin position="1"/>
        <end position="322"/>
    </location>
</feature>
<dbReference type="GO" id="GO:0008061">
    <property type="term" value="F:chitin binding"/>
    <property type="evidence" value="ECO:0007669"/>
    <property type="project" value="InterPro"/>
</dbReference>
<protein>
    <recommendedName>
        <fullName evidence="2">chitinase</fullName>
        <ecNumber evidence="2">3.2.1.14</ecNumber>
    </recommendedName>
</protein>
<comment type="similarity">
    <text evidence="1">Belongs to the glycosyl hydrolase 18 family. Chitinase class V subfamily.</text>
</comment>
<dbReference type="InterPro" id="IPR001223">
    <property type="entry name" value="Glyco_hydro18_cat"/>
</dbReference>
<reference evidence="4" key="1">
    <citation type="submission" date="2020-02" db="EMBL/GenBank/DDBJ databases">
        <title>Identification and distribution of gene clusters putatively required for synthesis of sphingolipid metabolism inhibitors in phylogenetically diverse species of the filamentous fungus Fusarium.</title>
        <authorList>
            <person name="Kim H.-S."/>
            <person name="Busman M."/>
            <person name="Brown D.W."/>
            <person name="Divon H."/>
            <person name="Uhlig S."/>
            <person name="Proctor R.H."/>
        </authorList>
    </citation>
    <scope>NUCLEOTIDE SEQUENCE [LARGE SCALE GENOMIC DNA]</scope>
    <source>
        <strain evidence="4">NRRL 39464</strain>
    </source>
</reference>
<dbReference type="EC" id="3.2.1.14" evidence="2"/>
<dbReference type="SUPFAM" id="SSF51445">
    <property type="entry name" value="(Trans)glycosidases"/>
    <property type="match status" value="1"/>
</dbReference>
<dbReference type="Gene3D" id="3.20.20.80">
    <property type="entry name" value="Glycosidases"/>
    <property type="match status" value="2"/>
</dbReference>
<name>A0A8H5A2X8_FUSOX</name>